<evidence type="ECO:0000256" key="8">
    <source>
        <dbReference type="ARBA" id="ARBA00066420"/>
    </source>
</evidence>
<comment type="similarity">
    <text evidence="1">Belongs to the plant acyltransferase family.</text>
</comment>
<dbReference type="InterPro" id="IPR050317">
    <property type="entry name" value="Plant_Fungal_Acyltransferase"/>
</dbReference>
<keyword evidence="4" id="KW-0012">Acyltransferase</keyword>
<evidence type="ECO:0000256" key="7">
    <source>
        <dbReference type="ARBA" id="ARBA00060639"/>
    </source>
</evidence>
<dbReference type="Gene3D" id="3.30.559.10">
    <property type="entry name" value="Chloramphenicol acetyltransferase-like domain"/>
    <property type="match status" value="2"/>
</dbReference>
<keyword evidence="10" id="KW-1185">Reference proteome</keyword>
<keyword evidence="2" id="KW-0808">Transferase</keyword>
<proteinExistence type="inferred from homology"/>
<gene>
    <name evidence="9" type="ORF">RND81_02G110700</name>
</gene>
<comment type="pathway">
    <text evidence="7">Phytoalexin biosynthesis; methoxydianthramide B biosynthesis.</text>
</comment>
<evidence type="ECO:0000256" key="5">
    <source>
        <dbReference type="ARBA" id="ARBA00051588"/>
    </source>
</evidence>
<evidence type="ECO:0000313" key="10">
    <source>
        <dbReference type="Proteomes" id="UP001443914"/>
    </source>
</evidence>
<evidence type="ECO:0000256" key="4">
    <source>
        <dbReference type="ARBA" id="ARBA00023315"/>
    </source>
</evidence>
<dbReference type="GO" id="GO:0009813">
    <property type="term" value="P:flavonoid biosynthetic process"/>
    <property type="evidence" value="ECO:0007669"/>
    <property type="project" value="UniProtKB-KW"/>
</dbReference>
<dbReference type="InterPro" id="IPR023213">
    <property type="entry name" value="CAT-like_dom_sf"/>
</dbReference>
<organism evidence="9 10">
    <name type="scientific">Saponaria officinalis</name>
    <name type="common">Common soapwort</name>
    <name type="synonym">Lychnis saponaria</name>
    <dbReference type="NCBI Taxonomy" id="3572"/>
    <lineage>
        <taxon>Eukaryota</taxon>
        <taxon>Viridiplantae</taxon>
        <taxon>Streptophyta</taxon>
        <taxon>Embryophyta</taxon>
        <taxon>Tracheophyta</taxon>
        <taxon>Spermatophyta</taxon>
        <taxon>Magnoliopsida</taxon>
        <taxon>eudicotyledons</taxon>
        <taxon>Gunneridae</taxon>
        <taxon>Pentapetalae</taxon>
        <taxon>Caryophyllales</taxon>
        <taxon>Caryophyllaceae</taxon>
        <taxon>Caryophylleae</taxon>
        <taxon>Saponaria</taxon>
    </lineage>
</organism>
<dbReference type="AlphaFoldDB" id="A0AAW1MTH6"/>
<dbReference type="FunFam" id="3.30.559.10:FF:000008">
    <property type="entry name" value="Tryptamine hydroxycinnamoyl transferase"/>
    <property type="match status" value="1"/>
</dbReference>
<dbReference type="EMBL" id="JBDFQZ010000002">
    <property type="protein sequence ID" value="KAK9749217.1"/>
    <property type="molecule type" value="Genomic_DNA"/>
</dbReference>
<name>A0AAW1MTH6_SAPOF</name>
<dbReference type="PANTHER" id="PTHR31642:SF11">
    <property type="entry name" value="SHIKIMATE O-HYDROXYCINNAMOYLTRANSFERASE"/>
    <property type="match status" value="1"/>
</dbReference>
<comment type="function">
    <text evidence="6">Catalyzes the formation of N-benzoylanthranilate, in the course of methoxydianthramide B, a phytoalexin. Phytoalexins are produced in response to infection by parasites, and are essential for the expression of disease resistance.</text>
</comment>
<protein>
    <recommendedName>
        <fullName evidence="8">anthranilate N-benzoyltransferase</fullName>
        <ecNumber evidence="8">2.3.1.144</ecNumber>
    </recommendedName>
</protein>
<evidence type="ECO:0000256" key="1">
    <source>
        <dbReference type="ARBA" id="ARBA00009861"/>
    </source>
</evidence>
<evidence type="ECO:0000256" key="2">
    <source>
        <dbReference type="ARBA" id="ARBA00022679"/>
    </source>
</evidence>
<sequence>MTIKQSIMVKPSQKTPQKILHLSKLDMIIRAPKTHTNVFYIYDHPPPSKSPPHFNAEILKNTLSKILVPYYPLAGRLQMNLNRDRYEINCNAMGVLFVEAETNVTLKDLNGFEPSASLRELLIPKCDYTRDLRLMPLFIVQLTWFKCGGLGFGFAAHHHIADGCALADFTAKLLRMVTGLDLLVSPVHDRIHVAPRNPLCIKFQHLHEFDPIVPSLPSNRFITGDQNYDTTQSLFKLSKQQIQVLKQATLSQATKYTNNNNHKMSTFSILASHIWRSACNARDIPYDQEVKLYIPVDGRSRLKNPVVPEGYFGNAVFFAICIAKAGDVIHRPIWYIASKIQESIDKMDDEYLRSSIDHLEERQGLPEPMMGGHKIMYPDLKINSWVKFPFYKPDFGWGPPKIVGNCEIKLEGLSFLMGGSDGDESLTLAINLFSVHMPMFKKHLYNFMPINSSL</sequence>
<dbReference type="GO" id="GO:0047672">
    <property type="term" value="F:anthranilate N-benzoyltransferase activity"/>
    <property type="evidence" value="ECO:0007669"/>
    <property type="project" value="UniProtKB-EC"/>
</dbReference>
<evidence type="ECO:0000256" key="6">
    <source>
        <dbReference type="ARBA" id="ARBA00053209"/>
    </source>
</evidence>
<dbReference type="Pfam" id="PF02458">
    <property type="entry name" value="Transferase"/>
    <property type="match status" value="1"/>
</dbReference>
<dbReference type="EC" id="2.3.1.144" evidence="8"/>
<comment type="catalytic activity">
    <reaction evidence="5">
        <text>anthranilate + benzoyl-CoA = N-benzoylanthranilate + CoA</text>
        <dbReference type="Rhea" id="RHEA:21600"/>
        <dbReference type="ChEBI" id="CHEBI:16567"/>
        <dbReference type="ChEBI" id="CHEBI:17331"/>
        <dbReference type="ChEBI" id="CHEBI:57287"/>
        <dbReference type="ChEBI" id="CHEBI:57369"/>
        <dbReference type="EC" id="2.3.1.144"/>
    </reaction>
</comment>
<evidence type="ECO:0000313" key="9">
    <source>
        <dbReference type="EMBL" id="KAK9749217.1"/>
    </source>
</evidence>
<comment type="caution">
    <text evidence="9">The sequence shown here is derived from an EMBL/GenBank/DDBJ whole genome shotgun (WGS) entry which is preliminary data.</text>
</comment>
<dbReference type="PANTHER" id="PTHR31642">
    <property type="entry name" value="TRICHOTHECENE 3-O-ACETYLTRANSFERASE"/>
    <property type="match status" value="1"/>
</dbReference>
<dbReference type="Proteomes" id="UP001443914">
    <property type="component" value="Unassembled WGS sequence"/>
</dbReference>
<keyword evidence="3" id="KW-0284">Flavonoid biosynthesis</keyword>
<accession>A0AAW1MTH6</accession>
<reference evidence="9" key="1">
    <citation type="submission" date="2024-03" db="EMBL/GenBank/DDBJ databases">
        <title>WGS assembly of Saponaria officinalis var. Norfolk2.</title>
        <authorList>
            <person name="Jenkins J."/>
            <person name="Shu S."/>
            <person name="Grimwood J."/>
            <person name="Barry K."/>
            <person name="Goodstein D."/>
            <person name="Schmutz J."/>
            <person name="Leebens-Mack J."/>
            <person name="Osbourn A."/>
        </authorList>
    </citation>
    <scope>NUCLEOTIDE SEQUENCE [LARGE SCALE GENOMIC DNA]</scope>
    <source>
        <strain evidence="9">JIC</strain>
    </source>
</reference>
<evidence type="ECO:0000256" key="3">
    <source>
        <dbReference type="ARBA" id="ARBA00023241"/>
    </source>
</evidence>